<dbReference type="Proteomes" id="UP000183185">
    <property type="component" value="Unassembled WGS sequence"/>
</dbReference>
<evidence type="ECO:0008006" key="4">
    <source>
        <dbReference type="Google" id="ProtNLM"/>
    </source>
</evidence>
<dbReference type="InterPro" id="IPR007344">
    <property type="entry name" value="GrpB/CoaE"/>
</dbReference>
<protein>
    <recommendedName>
        <fullName evidence="4">GrpB family protein</fullName>
    </recommendedName>
</protein>
<organism evidence="2 3">
    <name type="scientific">Bacillus proteolyticus</name>
    <dbReference type="NCBI Taxonomy" id="2026192"/>
    <lineage>
        <taxon>Bacteria</taxon>
        <taxon>Bacillati</taxon>
        <taxon>Bacillota</taxon>
        <taxon>Bacilli</taxon>
        <taxon>Bacillales</taxon>
        <taxon>Bacillaceae</taxon>
        <taxon>Bacillus</taxon>
        <taxon>Bacillus cereus group</taxon>
    </lineage>
</organism>
<evidence type="ECO:0000313" key="3">
    <source>
        <dbReference type="Proteomes" id="UP000183185"/>
    </source>
</evidence>
<proteinExistence type="predicted"/>
<gene>
    <name evidence="2" type="ORF">BAQ49_21500</name>
</gene>
<accession>A0AA44KZK3</accession>
<evidence type="ECO:0000256" key="1">
    <source>
        <dbReference type="SAM" id="Coils"/>
    </source>
</evidence>
<dbReference type="PANTHER" id="PTHR34822:SF1">
    <property type="entry name" value="GRPB FAMILY PROTEIN"/>
    <property type="match status" value="1"/>
</dbReference>
<dbReference type="AlphaFoldDB" id="A0AA44KZK3"/>
<name>A0AA44KZK3_9BACI</name>
<dbReference type="EMBL" id="MACH01000016">
    <property type="protein sequence ID" value="OJE51543.1"/>
    <property type="molecule type" value="Genomic_DNA"/>
</dbReference>
<feature type="coiled-coil region" evidence="1">
    <location>
        <begin position="121"/>
        <end position="155"/>
    </location>
</feature>
<sequence length="168" mass="19751">MLGLPKGEVFLVPWTEEWNKNFLSEKEKIQDKIGEYIMNIHHIGSTSVKHLSAKPIIDIAIEIKDFKDGANTSSPLEKLGYSYRGTNILPDRHYFSKGEPRTHQIHMHQCGNKHLLEQLKFRDYLRDNDEARIEYERLKLNLAKLNKNNRQKYTEEKTTFIRTILGKI</sequence>
<keyword evidence="1" id="KW-0175">Coiled coil</keyword>
<reference evidence="2 3" key="1">
    <citation type="submission" date="2016-06" db="EMBL/GenBank/DDBJ databases">
        <title>First insights into the genetic diversity and population structure of in the Bacillus cereus group bacteria from diverse marine environments.</title>
        <authorList>
            <person name="Liu Y."/>
            <person name="Lai Q."/>
            <person name="Shao Z."/>
        </authorList>
    </citation>
    <scope>NUCLEOTIDE SEQUENCE [LARGE SCALE GENOMIC DNA]</scope>
    <source>
        <strain evidence="2 3">TD42</strain>
    </source>
</reference>
<evidence type="ECO:0000313" key="2">
    <source>
        <dbReference type="EMBL" id="OJE51543.1"/>
    </source>
</evidence>
<dbReference type="InterPro" id="IPR043519">
    <property type="entry name" value="NT_sf"/>
</dbReference>
<dbReference type="PANTHER" id="PTHR34822">
    <property type="entry name" value="GRPB DOMAIN PROTEIN (AFU_ORTHOLOGUE AFUA_1G01530)"/>
    <property type="match status" value="1"/>
</dbReference>
<dbReference type="RefSeq" id="WP_071744104.1">
    <property type="nucleotide sequence ID" value="NZ_MACH01000016.1"/>
</dbReference>
<dbReference type="SUPFAM" id="SSF81301">
    <property type="entry name" value="Nucleotidyltransferase"/>
    <property type="match status" value="1"/>
</dbReference>
<dbReference type="Gene3D" id="3.30.460.10">
    <property type="entry name" value="Beta Polymerase, domain 2"/>
    <property type="match status" value="1"/>
</dbReference>
<comment type="caution">
    <text evidence="2">The sequence shown here is derived from an EMBL/GenBank/DDBJ whole genome shotgun (WGS) entry which is preliminary data.</text>
</comment>
<dbReference type="Pfam" id="PF04229">
    <property type="entry name" value="GrpB"/>
    <property type="match status" value="1"/>
</dbReference>